<feature type="region of interest" description="Disordered" evidence="4">
    <location>
        <begin position="1"/>
        <end position="77"/>
    </location>
</feature>
<keyword evidence="3" id="KW-0804">Transcription</keyword>
<proteinExistence type="predicted"/>
<feature type="domain" description="BZIP" evidence="5">
    <location>
        <begin position="51"/>
        <end position="114"/>
    </location>
</feature>
<evidence type="ECO:0000256" key="3">
    <source>
        <dbReference type="ARBA" id="ARBA00023163"/>
    </source>
</evidence>
<comment type="caution">
    <text evidence="6">The sequence shown here is derived from an EMBL/GenBank/DDBJ whole genome shotgun (WGS) entry which is preliminary data.</text>
</comment>
<accession>A0AAD9JGE0</accession>
<dbReference type="InterPro" id="IPR004827">
    <property type="entry name" value="bZIP"/>
</dbReference>
<name>A0AAD9JGE0_9ANNE</name>
<feature type="compositionally biased region" description="Basic residues" evidence="4">
    <location>
        <begin position="53"/>
        <end position="72"/>
    </location>
</feature>
<dbReference type="Proteomes" id="UP001208570">
    <property type="component" value="Unassembled WGS sequence"/>
</dbReference>
<dbReference type="GO" id="GO:0000981">
    <property type="term" value="F:DNA-binding transcription factor activity, RNA polymerase II-specific"/>
    <property type="evidence" value="ECO:0007669"/>
    <property type="project" value="TreeGrafter"/>
</dbReference>
<evidence type="ECO:0000259" key="5">
    <source>
        <dbReference type="PROSITE" id="PS50217"/>
    </source>
</evidence>
<dbReference type="Pfam" id="PF07716">
    <property type="entry name" value="bZIP_2"/>
    <property type="match status" value="1"/>
</dbReference>
<protein>
    <recommendedName>
        <fullName evidence="5">BZIP domain-containing protein</fullName>
    </recommendedName>
</protein>
<dbReference type="GO" id="GO:0005634">
    <property type="term" value="C:nucleus"/>
    <property type="evidence" value="ECO:0007669"/>
    <property type="project" value="TreeGrafter"/>
</dbReference>
<evidence type="ECO:0000256" key="4">
    <source>
        <dbReference type="SAM" id="MobiDB-lite"/>
    </source>
</evidence>
<dbReference type="PROSITE" id="PS00036">
    <property type="entry name" value="BZIP_BASIC"/>
    <property type="match status" value="1"/>
</dbReference>
<dbReference type="PROSITE" id="PS50217">
    <property type="entry name" value="BZIP"/>
    <property type="match status" value="1"/>
</dbReference>
<dbReference type="EMBL" id="JAODUP010000335">
    <property type="protein sequence ID" value="KAK2152267.1"/>
    <property type="molecule type" value="Genomic_DNA"/>
</dbReference>
<dbReference type="Gene3D" id="1.20.5.170">
    <property type="match status" value="1"/>
</dbReference>
<evidence type="ECO:0000313" key="7">
    <source>
        <dbReference type="Proteomes" id="UP001208570"/>
    </source>
</evidence>
<dbReference type="InterPro" id="IPR000837">
    <property type="entry name" value="AP-1"/>
</dbReference>
<keyword evidence="2" id="KW-0238">DNA-binding</keyword>
<keyword evidence="7" id="KW-1185">Reference proteome</keyword>
<evidence type="ECO:0000256" key="2">
    <source>
        <dbReference type="ARBA" id="ARBA00023125"/>
    </source>
</evidence>
<keyword evidence="1" id="KW-0805">Transcription regulation</keyword>
<dbReference type="PANTHER" id="PTHR23351">
    <property type="entry name" value="FOS TRANSCRIPTION FACTOR-RELATED"/>
    <property type="match status" value="1"/>
</dbReference>
<dbReference type="PANTHER" id="PTHR23351:SF24">
    <property type="entry name" value="ACTIVATING TRANSCRIPTION FACTOR 3-RELATED"/>
    <property type="match status" value="1"/>
</dbReference>
<reference evidence="6" key="1">
    <citation type="journal article" date="2023" name="Mol. Biol. Evol.">
        <title>Third-Generation Sequencing Reveals the Adaptive Role of the Epigenome in Three Deep-Sea Polychaetes.</title>
        <authorList>
            <person name="Perez M."/>
            <person name="Aroh O."/>
            <person name="Sun Y."/>
            <person name="Lan Y."/>
            <person name="Juniper S.K."/>
            <person name="Young C.R."/>
            <person name="Angers B."/>
            <person name="Qian P.Y."/>
        </authorList>
    </citation>
    <scope>NUCLEOTIDE SEQUENCE</scope>
    <source>
        <strain evidence="6">P08H-3</strain>
    </source>
</reference>
<dbReference type="InterPro" id="IPR046347">
    <property type="entry name" value="bZIP_sf"/>
</dbReference>
<evidence type="ECO:0000313" key="6">
    <source>
        <dbReference type="EMBL" id="KAK2152267.1"/>
    </source>
</evidence>
<gene>
    <name evidence="6" type="ORF">LSH36_334g06039</name>
</gene>
<evidence type="ECO:0000256" key="1">
    <source>
        <dbReference type="ARBA" id="ARBA00023015"/>
    </source>
</evidence>
<sequence length="224" mass="26352">MEINQTNSAKARRPLSRNKIIYDDDDDDDYDDDDYDNKDDHDYNDDDYYMKEKKLRRREQNRKAAQRHRAKRRQEAVSMVEDYKRTMSSNTNIKHIVKTLQKEKEMLLRVLSEHHKDHQCHLRTEKTHNQCCRQQQDRSEVFQLPSTSRLEPGRAESLETMVTVVNSRKCSSNQQTAADTISSRVEEPLSHSVISALTRRREPANKLHPTVGLIPTVIDMIEDD</sequence>
<dbReference type="AlphaFoldDB" id="A0AAD9JGE0"/>
<organism evidence="6 7">
    <name type="scientific">Paralvinella palmiformis</name>
    <dbReference type="NCBI Taxonomy" id="53620"/>
    <lineage>
        <taxon>Eukaryota</taxon>
        <taxon>Metazoa</taxon>
        <taxon>Spiralia</taxon>
        <taxon>Lophotrochozoa</taxon>
        <taxon>Annelida</taxon>
        <taxon>Polychaeta</taxon>
        <taxon>Sedentaria</taxon>
        <taxon>Canalipalpata</taxon>
        <taxon>Terebellida</taxon>
        <taxon>Terebelliformia</taxon>
        <taxon>Alvinellidae</taxon>
        <taxon>Paralvinella</taxon>
    </lineage>
</organism>
<feature type="compositionally biased region" description="Acidic residues" evidence="4">
    <location>
        <begin position="23"/>
        <end position="47"/>
    </location>
</feature>
<dbReference type="SUPFAM" id="SSF57959">
    <property type="entry name" value="Leucine zipper domain"/>
    <property type="match status" value="1"/>
</dbReference>
<dbReference type="GO" id="GO:0000978">
    <property type="term" value="F:RNA polymerase II cis-regulatory region sequence-specific DNA binding"/>
    <property type="evidence" value="ECO:0007669"/>
    <property type="project" value="TreeGrafter"/>
</dbReference>